<accession>A0A6A6GV84</accession>
<dbReference type="Proteomes" id="UP000800092">
    <property type="component" value="Unassembled WGS sequence"/>
</dbReference>
<evidence type="ECO:0000313" key="1">
    <source>
        <dbReference type="EMBL" id="KAF2229607.1"/>
    </source>
</evidence>
<dbReference type="OrthoDB" id="5872154at2759"/>
<sequence length="166" mass="18919">MKKRTPQNPMLESRFSSGYAGLGCLKSTFEEWKRIGSNIVTNDGSVRREWVRMIDSGLEALAQSKRRIDEFLQGKRELAAFLLKLEEVQRDFKCKMDTTTRSLRDQTPLLKKALENDGKAVEKNETIQDSLRQAIRVVREHTEIVVQISASDPQANAHQRDESGNA</sequence>
<gene>
    <name evidence="1" type="ORF">EV356DRAFT_537123</name>
</gene>
<keyword evidence="2" id="KW-1185">Reference proteome</keyword>
<evidence type="ECO:0000313" key="2">
    <source>
        <dbReference type="Proteomes" id="UP000800092"/>
    </source>
</evidence>
<proteinExistence type="predicted"/>
<protein>
    <submittedName>
        <fullName evidence="1">Uncharacterized protein</fullName>
    </submittedName>
</protein>
<reference evidence="1" key="1">
    <citation type="journal article" date="2020" name="Stud. Mycol.">
        <title>101 Dothideomycetes genomes: a test case for predicting lifestyles and emergence of pathogens.</title>
        <authorList>
            <person name="Haridas S."/>
            <person name="Albert R."/>
            <person name="Binder M."/>
            <person name="Bloem J."/>
            <person name="Labutti K."/>
            <person name="Salamov A."/>
            <person name="Andreopoulos B."/>
            <person name="Baker S."/>
            <person name="Barry K."/>
            <person name="Bills G."/>
            <person name="Bluhm B."/>
            <person name="Cannon C."/>
            <person name="Castanera R."/>
            <person name="Culley D."/>
            <person name="Daum C."/>
            <person name="Ezra D."/>
            <person name="Gonzalez J."/>
            <person name="Henrissat B."/>
            <person name="Kuo A."/>
            <person name="Liang C."/>
            <person name="Lipzen A."/>
            <person name="Lutzoni F."/>
            <person name="Magnuson J."/>
            <person name="Mondo S."/>
            <person name="Nolan M."/>
            <person name="Ohm R."/>
            <person name="Pangilinan J."/>
            <person name="Park H.-J."/>
            <person name="Ramirez L."/>
            <person name="Alfaro M."/>
            <person name="Sun H."/>
            <person name="Tritt A."/>
            <person name="Yoshinaga Y."/>
            <person name="Zwiers L.-H."/>
            <person name="Turgeon B."/>
            <person name="Goodwin S."/>
            <person name="Spatafora J."/>
            <person name="Crous P."/>
            <person name="Grigoriev I."/>
        </authorList>
    </citation>
    <scope>NUCLEOTIDE SEQUENCE</scope>
    <source>
        <strain evidence="1">Tuck. ex Michener</strain>
    </source>
</reference>
<name>A0A6A6GV84_VIRVR</name>
<dbReference type="EMBL" id="ML991859">
    <property type="protein sequence ID" value="KAF2229607.1"/>
    <property type="molecule type" value="Genomic_DNA"/>
</dbReference>
<dbReference type="AlphaFoldDB" id="A0A6A6GV84"/>
<organism evidence="1 2">
    <name type="scientific">Viridothelium virens</name>
    <name type="common">Speckled blister lichen</name>
    <name type="synonym">Trypethelium virens</name>
    <dbReference type="NCBI Taxonomy" id="1048519"/>
    <lineage>
        <taxon>Eukaryota</taxon>
        <taxon>Fungi</taxon>
        <taxon>Dikarya</taxon>
        <taxon>Ascomycota</taxon>
        <taxon>Pezizomycotina</taxon>
        <taxon>Dothideomycetes</taxon>
        <taxon>Dothideomycetes incertae sedis</taxon>
        <taxon>Trypetheliales</taxon>
        <taxon>Trypetheliaceae</taxon>
        <taxon>Viridothelium</taxon>
    </lineage>
</organism>